<dbReference type="InterPro" id="IPR043128">
    <property type="entry name" value="Rev_trsase/Diguanyl_cyclase"/>
</dbReference>
<dbReference type="PANTHER" id="PTHR45835">
    <property type="entry name" value="YALI0A06105P"/>
    <property type="match status" value="1"/>
</dbReference>
<dbReference type="GO" id="GO:0003964">
    <property type="term" value="F:RNA-directed DNA polymerase activity"/>
    <property type="evidence" value="ECO:0007669"/>
    <property type="project" value="UniProtKB-KW"/>
</dbReference>
<dbReference type="EMBL" id="BQNB010015084">
    <property type="protein sequence ID" value="GJT35835.1"/>
    <property type="molecule type" value="Genomic_DNA"/>
</dbReference>
<dbReference type="InterPro" id="IPR001584">
    <property type="entry name" value="Integrase_cat-core"/>
</dbReference>
<dbReference type="InterPro" id="IPR041588">
    <property type="entry name" value="Integrase_H2C2"/>
</dbReference>
<protein>
    <submittedName>
        <fullName evidence="2">Reverse transcriptase domain-containing protein</fullName>
    </submittedName>
</protein>
<reference evidence="2" key="2">
    <citation type="submission" date="2022-01" db="EMBL/GenBank/DDBJ databases">
        <authorList>
            <person name="Yamashiro T."/>
            <person name="Shiraishi A."/>
            <person name="Satake H."/>
            <person name="Nakayama K."/>
        </authorList>
    </citation>
    <scope>NUCLEOTIDE SEQUENCE</scope>
</reference>
<keyword evidence="2" id="KW-0695">RNA-directed DNA polymerase</keyword>
<dbReference type="Gene3D" id="1.10.340.70">
    <property type="match status" value="1"/>
</dbReference>
<evidence type="ECO:0000313" key="2">
    <source>
        <dbReference type="EMBL" id="GJT35835.1"/>
    </source>
</evidence>
<accession>A0ABQ5D995</accession>
<gene>
    <name evidence="2" type="ORF">Tco_0926254</name>
</gene>
<dbReference type="Pfam" id="PF17921">
    <property type="entry name" value="Integrase_H2C2"/>
    <property type="match status" value="1"/>
</dbReference>
<feature type="domain" description="Integrase catalytic" evidence="1">
    <location>
        <begin position="356"/>
        <end position="443"/>
    </location>
</feature>
<organism evidence="2 3">
    <name type="scientific">Tanacetum coccineum</name>
    <dbReference type="NCBI Taxonomy" id="301880"/>
    <lineage>
        <taxon>Eukaryota</taxon>
        <taxon>Viridiplantae</taxon>
        <taxon>Streptophyta</taxon>
        <taxon>Embryophyta</taxon>
        <taxon>Tracheophyta</taxon>
        <taxon>Spermatophyta</taxon>
        <taxon>Magnoliopsida</taxon>
        <taxon>eudicotyledons</taxon>
        <taxon>Gunneridae</taxon>
        <taxon>Pentapetalae</taxon>
        <taxon>asterids</taxon>
        <taxon>campanulids</taxon>
        <taxon>Asterales</taxon>
        <taxon>Asteraceae</taxon>
        <taxon>Asteroideae</taxon>
        <taxon>Anthemideae</taxon>
        <taxon>Anthemidinae</taxon>
        <taxon>Tanacetum</taxon>
    </lineage>
</organism>
<keyword evidence="2" id="KW-0808">Transferase</keyword>
<proteinExistence type="predicted"/>
<reference evidence="2" key="1">
    <citation type="journal article" date="2022" name="Int. J. Mol. Sci.">
        <title>Draft Genome of Tanacetum Coccineum: Genomic Comparison of Closely Related Tanacetum-Family Plants.</title>
        <authorList>
            <person name="Yamashiro T."/>
            <person name="Shiraishi A."/>
            <person name="Nakayama K."/>
            <person name="Satake H."/>
        </authorList>
    </citation>
    <scope>NUCLEOTIDE SEQUENCE</scope>
</reference>
<dbReference type="Gene3D" id="3.30.70.270">
    <property type="match status" value="1"/>
</dbReference>
<dbReference type="Proteomes" id="UP001151760">
    <property type="component" value="Unassembled WGS sequence"/>
</dbReference>
<dbReference type="PROSITE" id="PS50994">
    <property type="entry name" value="INTEGRASE"/>
    <property type="match status" value="1"/>
</dbReference>
<evidence type="ECO:0000259" key="1">
    <source>
        <dbReference type="PROSITE" id="PS50994"/>
    </source>
</evidence>
<sequence>MGIVRFGNDQFEAITGYGDYVHGNVTICHVYYVKDLGHNLFSVGQFCESDLEVAFRSKTYLAASSAMCLMSKATSMKSWLLHRHLDDLFGQLYEEYYGKRQLKVSTNSAAPTSLNNEDTPSSSTIIVDDNEAPPIVSTSGEPTSPFSNDLVDESIQEDTVEVDGNTFTNPFCNPVTEEAESSSTNQDPLNMHEYPLPSIDDLFDQLQGSNVYSKIDLRSGAIVFSLSKSRGATYMLLSDYDCDIRYHPRKANVVADALSRKEQMKLLCVLALVMTINSIILLEIMDAHVEVIKEDNVKEENLRGMDKEFETRPDQMYHDLKKLYWWPNIKANITTYVSKCLTCSKVKAEYQKPSDLLVQPEIARWKWERITMEFITKLPNTLSNYDTIWVIVDRLTKPAYFLPIKETDKMERLARLYLKEVVSRHGVLMSIISDRDSQFTSRF</sequence>
<dbReference type="InterPro" id="IPR012337">
    <property type="entry name" value="RNaseH-like_sf"/>
</dbReference>
<dbReference type="Gene3D" id="3.30.420.10">
    <property type="entry name" value="Ribonuclease H-like superfamily/Ribonuclease H"/>
    <property type="match status" value="1"/>
</dbReference>
<dbReference type="SUPFAM" id="SSF53098">
    <property type="entry name" value="Ribonuclease H-like"/>
    <property type="match status" value="1"/>
</dbReference>
<dbReference type="PANTHER" id="PTHR45835:SF103">
    <property type="entry name" value="RNA-DIRECTED DNA POLYMERASE"/>
    <property type="match status" value="1"/>
</dbReference>
<evidence type="ECO:0000313" key="3">
    <source>
        <dbReference type="Proteomes" id="UP001151760"/>
    </source>
</evidence>
<dbReference type="InterPro" id="IPR036397">
    <property type="entry name" value="RNaseH_sf"/>
</dbReference>
<keyword evidence="2" id="KW-0548">Nucleotidyltransferase</keyword>
<comment type="caution">
    <text evidence="2">The sequence shown here is derived from an EMBL/GenBank/DDBJ whole genome shotgun (WGS) entry which is preliminary data.</text>
</comment>
<name>A0ABQ5D995_9ASTR</name>
<keyword evidence="3" id="KW-1185">Reference proteome</keyword>